<dbReference type="Pfam" id="PF04672">
    <property type="entry name" value="Methyltransf_19"/>
    <property type="match status" value="1"/>
</dbReference>
<gene>
    <name evidence="1" type="ORF">EV378_3271</name>
</gene>
<accession>A0A4R1I294</accession>
<proteinExistence type="predicted"/>
<dbReference type="OrthoDB" id="5175904at2"/>
<evidence type="ECO:0000313" key="2">
    <source>
        <dbReference type="Proteomes" id="UP000295560"/>
    </source>
</evidence>
<dbReference type="EMBL" id="SMFZ01000001">
    <property type="protein sequence ID" value="TCK27400.1"/>
    <property type="molecule type" value="Genomic_DNA"/>
</dbReference>
<reference evidence="1 2" key="1">
    <citation type="submission" date="2019-03" db="EMBL/GenBank/DDBJ databases">
        <title>Sequencing the genomes of 1000 actinobacteria strains.</title>
        <authorList>
            <person name="Klenk H.-P."/>
        </authorList>
    </citation>
    <scope>NUCLEOTIDE SEQUENCE [LARGE SCALE GENOMIC DNA]</scope>
    <source>
        <strain evidence="1 2">DSM 44969</strain>
    </source>
</reference>
<dbReference type="Gene3D" id="3.40.50.150">
    <property type="entry name" value="Vaccinia Virus protein VP39"/>
    <property type="match status" value="1"/>
</dbReference>
<dbReference type="Proteomes" id="UP000295560">
    <property type="component" value="Unassembled WGS sequence"/>
</dbReference>
<organism evidence="1 2">
    <name type="scientific">Pseudonocardia endophytica</name>
    <dbReference type="NCBI Taxonomy" id="401976"/>
    <lineage>
        <taxon>Bacteria</taxon>
        <taxon>Bacillati</taxon>
        <taxon>Actinomycetota</taxon>
        <taxon>Actinomycetes</taxon>
        <taxon>Pseudonocardiales</taxon>
        <taxon>Pseudonocardiaceae</taxon>
        <taxon>Pseudonocardia</taxon>
    </lineage>
</organism>
<comment type="caution">
    <text evidence="1">The sequence shown here is derived from an EMBL/GenBank/DDBJ whole genome shotgun (WGS) entry which is preliminary data.</text>
</comment>
<dbReference type="InterPro" id="IPR006764">
    <property type="entry name" value="SAM_dep_MeTrfase_SAV2177_type"/>
</dbReference>
<keyword evidence="2" id="KW-1185">Reference proteome</keyword>
<protein>
    <submittedName>
        <fullName evidence="1">S-adenosyl methyltransferase</fullName>
    </submittedName>
</protein>
<dbReference type="GO" id="GO:0008168">
    <property type="term" value="F:methyltransferase activity"/>
    <property type="evidence" value="ECO:0007669"/>
    <property type="project" value="UniProtKB-KW"/>
</dbReference>
<sequence>MTDRPSWAPEQIDMERPSVARVYDYYLGGSHNFDSDREFAAEVLRVLPEMSRVAQDNRAFLRRAVRFACHSGVDQFIDLGSGIPTVGNVHEVAGSILPRATVVYVDHDPVAVAHSREILQDEPDAVALSGDLTAPGEVLDDPVLRSRIDFSRPVCILFVSVLHFVGDEWDPAGVVAGFAGPTVPGSLVALSHASTDGGRAAVDAQAVYNRDRSPNPMRMRTRAEIEALFGTLELVEPGVVRIPLWRPDTDAASTDDVDRYPGYAGVARRR</sequence>
<name>A0A4R1I294_PSEEN</name>
<evidence type="ECO:0000313" key="1">
    <source>
        <dbReference type="EMBL" id="TCK27400.1"/>
    </source>
</evidence>
<dbReference type="PIRSF" id="PIRSF017393">
    <property type="entry name" value="MTase_SAV2177"/>
    <property type="match status" value="1"/>
</dbReference>
<dbReference type="AlphaFoldDB" id="A0A4R1I294"/>
<dbReference type="SUPFAM" id="SSF53335">
    <property type="entry name" value="S-adenosyl-L-methionine-dependent methyltransferases"/>
    <property type="match status" value="1"/>
</dbReference>
<keyword evidence="1" id="KW-0808">Transferase</keyword>
<keyword evidence="1" id="KW-0489">Methyltransferase</keyword>
<dbReference type="RefSeq" id="WP_132426096.1">
    <property type="nucleotide sequence ID" value="NZ_SMFZ01000001.1"/>
</dbReference>
<dbReference type="GO" id="GO:0032259">
    <property type="term" value="P:methylation"/>
    <property type="evidence" value="ECO:0007669"/>
    <property type="project" value="UniProtKB-KW"/>
</dbReference>
<dbReference type="InterPro" id="IPR029063">
    <property type="entry name" value="SAM-dependent_MTases_sf"/>
</dbReference>